<dbReference type="PANTHER" id="PTHR12387">
    <property type="entry name" value="26S PROTEASOME NON-ATPASE REGULATORY SUBUNIT 8"/>
    <property type="match status" value="1"/>
</dbReference>
<dbReference type="Gene3D" id="1.25.40.990">
    <property type="match status" value="1"/>
</dbReference>
<protein>
    <submittedName>
        <fullName evidence="4">SAC3/GANP family protein</fullName>
    </submittedName>
</protein>
<evidence type="ECO:0000313" key="4">
    <source>
        <dbReference type="EMBL" id="KAF8819723.1"/>
    </source>
</evidence>
<comment type="similarity">
    <text evidence="1">Belongs to the proteasome subunit S14 family.</text>
</comment>
<name>A0ABQ7J6Z0_9APIC</name>
<comment type="caution">
    <text evidence="4">The sequence shown here is derived from an EMBL/GenBank/DDBJ whole genome shotgun (WGS) entry which is preliminary data.</text>
</comment>
<gene>
    <name evidence="4" type="ORF">IE077_004065</name>
</gene>
<dbReference type="Pfam" id="PF10075">
    <property type="entry name" value="CSN8_PSD8_EIF3K"/>
    <property type="match status" value="1"/>
</dbReference>
<organism evidence="4 5">
    <name type="scientific">Cardiosporidium cionae</name>
    <dbReference type="NCBI Taxonomy" id="476202"/>
    <lineage>
        <taxon>Eukaryota</taxon>
        <taxon>Sar</taxon>
        <taxon>Alveolata</taxon>
        <taxon>Apicomplexa</taxon>
        <taxon>Aconoidasida</taxon>
        <taxon>Nephromycida</taxon>
        <taxon>Cardiosporidium</taxon>
    </lineage>
</organism>
<dbReference type="Proteomes" id="UP000823046">
    <property type="component" value="Unassembled WGS sequence"/>
</dbReference>
<keyword evidence="2" id="KW-0647">Proteasome</keyword>
<evidence type="ECO:0000313" key="5">
    <source>
        <dbReference type="Proteomes" id="UP000823046"/>
    </source>
</evidence>
<proteinExistence type="inferred from homology"/>
<dbReference type="PANTHER" id="PTHR12387:SF0">
    <property type="entry name" value="26S PROTEASOME NON-ATPASE REGULATORY SUBUNIT 8"/>
    <property type="match status" value="1"/>
</dbReference>
<dbReference type="PROSITE" id="PS50250">
    <property type="entry name" value="PCI"/>
    <property type="match status" value="1"/>
</dbReference>
<keyword evidence="5" id="KW-1185">Reference proteome</keyword>
<sequence>MPNTMNDTNSVTQYATLEEARPLLEELRMQYFKVPCDITICKTLLNSLKLIIPRLRSSPPLPIRQDTEELRVAVEALELGVFVSVRSKDVGAFERYFSQLSIFYQDFCSILQQSTQQNVIIGMYLLHLLSVNRIGDFHMALELISIKDRSDKHIKYVIELEQNLMTGSYKEISSARQNLPNPLFSLFINSLISTVRLKVASCLEKSYGCVNVEYAAALLLFDIPADLHLFAHSQNRRRLVEGEDVDTEWNIKDENLVFTKFPSQKPKIAALELIDNAIGYATELERIV</sequence>
<reference evidence="4 5" key="1">
    <citation type="journal article" date="2020" name="bioRxiv">
        <title>Metabolic contributions of an alphaproteobacterial endosymbiont in the apicomplexan Cardiosporidium cionae.</title>
        <authorList>
            <person name="Hunter E.S."/>
            <person name="Paight C.J."/>
            <person name="Lane C.E."/>
        </authorList>
    </citation>
    <scope>NUCLEOTIDE SEQUENCE [LARGE SCALE GENOMIC DNA]</scope>
    <source>
        <strain evidence="4">ESH_2018</strain>
    </source>
</reference>
<dbReference type="InterPro" id="IPR033464">
    <property type="entry name" value="CSN8_PSD8_EIF3K"/>
</dbReference>
<evidence type="ECO:0000256" key="1">
    <source>
        <dbReference type="ARBA" id="ARBA00009627"/>
    </source>
</evidence>
<dbReference type="InterPro" id="IPR000717">
    <property type="entry name" value="PCI_dom"/>
</dbReference>
<accession>A0ABQ7J6Z0</accession>
<evidence type="ECO:0000259" key="3">
    <source>
        <dbReference type="PROSITE" id="PS50250"/>
    </source>
</evidence>
<feature type="domain" description="PCI" evidence="3">
    <location>
        <begin position="92"/>
        <end position="263"/>
    </location>
</feature>
<dbReference type="EMBL" id="JADAQX010000624">
    <property type="protein sequence ID" value="KAF8819723.1"/>
    <property type="molecule type" value="Genomic_DNA"/>
</dbReference>
<evidence type="ECO:0000256" key="2">
    <source>
        <dbReference type="ARBA" id="ARBA00022942"/>
    </source>
</evidence>
<dbReference type="InterPro" id="IPR006746">
    <property type="entry name" value="26S_Psome_Rpn12"/>
</dbReference>